<accession>A0A1S8AB22</accession>
<keyword evidence="3 6" id="KW-1133">Transmembrane helix</keyword>
<feature type="transmembrane region" description="Helical" evidence="6">
    <location>
        <begin position="118"/>
        <end position="138"/>
    </location>
</feature>
<keyword evidence="4 6" id="KW-0472">Membrane</keyword>
<reference evidence="8" key="1">
    <citation type="submission" date="2016-03" db="EMBL/GenBank/DDBJ databases">
        <title>Draft genome sequence of Rosellinia necatrix.</title>
        <authorList>
            <person name="Kanematsu S."/>
        </authorList>
    </citation>
    <scope>NUCLEOTIDE SEQUENCE [LARGE SCALE GENOMIC DNA]</scope>
    <source>
        <strain evidence="8">W97</strain>
    </source>
</reference>
<dbReference type="GO" id="GO:0016020">
    <property type="term" value="C:membrane"/>
    <property type="evidence" value="ECO:0007669"/>
    <property type="project" value="UniProtKB-SubCell"/>
</dbReference>
<evidence type="ECO:0000259" key="7">
    <source>
        <dbReference type="Pfam" id="PF20684"/>
    </source>
</evidence>
<evidence type="ECO:0000256" key="1">
    <source>
        <dbReference type="ARBA" id="ARBA00004141"/>
    </source>
</evidence>
<proteinExistence type="inferred from homology"/>
<evidence type="ECO:0000256" key="6">
    <source>
        <dbReference type="SAM" id="Phobius"/>
    </source>
</evidence>
<protein>
    <recommendedName>
        <fullName evidence="7">Rhodopsin domain-containing protein</fullName>
    </recommendedName>
</protein>
<keyword evidence="9" id="KW-1185">Reference proteome</keyword>
<name>A0A1S8AB22_ROSNE</name>
<dbReference type="Pfam" id="PF20684">
    <property type="entry name" value="Fung_rhodopsin"/>
    <property type="match status" value="1"/>
</dbReference>
<evidence type="ECO:0000313" key="8">
    <source>
        <dbReference type="EMBL" id="GAW27122.1"/>
    </source>
</evidence>
<feature type="domain" description="Rhodopsin" evidence="7">
    <location>
        <begin position="5"/>
        <end position="179"/>
    </location>
</feature>
<comment type="subcellular location">
    <subcellularLocation>
        <location evidence="1">Membrane</location>
        <topology evidence="1">Multi-pass membrane protein</topology>
    </subcellularLocation>
</comment>
<gene>
    <name evidence="8" type="ORF">SAMD00023353_7200350</name>
</gene>
<feature type="transmembrane region" description="Helical" evidence="6">
    <location>
        <begin position="6"/>
        <end position="22"/>
    </location>
</feature>
<dbReference type="OMA" id="THIEIHA"/>
<dbReference type="Proteomes" id="UP000054516">
    <property type="component" value="Unassembled WGS sequence"/>
</dbReference>
<feature type="transmembrane region" description="Helical" evidence="6">
    <location>
        <begin position="87"/>
        <end position="106"/>
    </location>
</feature>
<dbReference type="InterPro" id="IPR052337">
    <property type="entry name" value="SAT4-like"/>
</dbReference>
<evidence type="ECO:0000256" key="5">
    <source>
        <dbReference type="ARBA" id="ARBA00038359"/>
    </source>
</evidence>
<evidence type="ECO:0000256" key="4">
    <source>
        <dbReference type="ARBA" id="ARBA00023136"/>
    </source>
</evidence>
<dbReference type="AlphaFoldDB" id="A0A1S8AB22"/>
<evidence type="ECO:0000256" key="3">
    <source>
        <dbReference type="ARBA" id="ARBA00022989"/>
    </source>
</evidence>
<sequence length="211" mass="23737">MGINIYIGAILAIKTGIILEWFRIFNPLRERNCFFWMGTAILVVNGLFYLSAAIVENTSCQPIERLWDRTVPGKCIDLAAQYYTTAVSFNLLSDIFILVLPHRVVWKLNMSTKQKVGFSLLFIFGVLTCIIAAFRIYFSVHYVLVEDKIYAAAPESLLTHIEIHALLLVICIPSAPSVLGKAQIGNRFRSAFARLLSRARKGKPASYNSEC</sequence>
<feature type="transmembrane region" description="Helical" evidence="6">
    <location>
        <begin position="158"/>
        <end position="179"/>
    </location>
</feature>
<organism evidence="8">
    <name type="scientific">Rosellinia necatrix</name>
    <name type="common">White root-rot fungus</name>
    <dbReference type="NCBI Taxonomy" id="77044"/>
    <lineage>
        <taxon>Eukaryota</taxon>
        <taxon>Fungi</taxon>
        <taxon>Dikarya</taxon>
        <taxon>Ascomycota</taxon>
        <taxon>Pezizomycotina</taxon>
        <taxon>Sordariomycetes</taxon>
        <taxon>Xylariomycetidae</taxon>
        <taxon>Xylariales</taxon>
        <taxon>Xylariaceae</taxon>
        <taxon>Rosellinia</taxon>
    </lineage>
</organism>
<evidence type="ECO:0000256" key="2">
    <source>
        <dbReference type="ARBA" id="ARBA00022692"/>
    </source>
</evidence>
<dbReference type="STRING" id="77044.A0A1S8AB22"/>
<feature type="transmembrane region" description="Helical" evidence="6">
    <location>
        <begin position="34"/>
        <end position="55"/>
    </location>
</feature>
<dbReference type="PANTHER" id="PTHR33048:SF47">
    <property type="entry name" value="INTEGRAL MEMBRANE PROTEIN-RELATED"/>
    <property type="match status" value="1"/>
</dbReference>
<dbReference type="EMBL" id="DF977517">
    <property type="protein sequence ID" value="GAW27122.1"/>
    <property type="molecule type" value="Genomic_DNA"/>
</dbReference>
<comment type="similarity">
    <text evidence="5">Belongs to the SAT4 family.</text>
</comment>
<keyword evidence="2 6" id="KW-0812">Transmembrane</keyword>
<dbReference type="OrthoDB" id="2496787at2759"/>
<dbReference type="PANTHER" id="PTHR33048">
    <property type="entry name" value="PTH11-LIKE INTEGRAL MEMBRANE PROTEIN (AFU_ORTHOLOGUE AFUA_5G11245)"/>
    <property type="match status" value="1"/>
</dbReference>
<dbReference type="InterPro" id="IPR049326">
    <property type="entry name" value="Rhodopsin_dom_fungi"/>
</dbReference>
<evidence type="ECO:0000313" key="9">
    <source>
        <dbReference type="Proteomes" id="UP000054516"/>
    </source>
</evidence>